<dbReference type="RefSeq" id="WP_306831971.1">
    <property type="nucleotide sequence ID" value="NZ_JAUSRA010000001.1"/>
</dbReference>
<name>A0ABT9MXU2_9ACTN</name>
<comment type="caution">
    <text evidence="1">The sequence shown here is derived from an EMBL/GenBank/DDBJ whole genome shotgun (WGS) entry which is preliminary data.</text>
</comment>
<evidence type="ECO:0000313" key="2">
    <source>
        <dbReference type="Proteomes" id="UP001240984"/>
    </source>
</evidence>
<sequence>MRALAAVPALIVAVTAGLYIGLAGDPAPWFAAGPPGRWRWSRRASGATIASGSGCICTRIPPATRSWAACERSPRSRASTIAIDSCTSHFTLRFSDSVVPWFRWAKHCPAVEPRLRATDRFVVRTPDGRLHDETGAPGALRIVLASLPSAA</sequence>
<protein>
    <submittedName>
        <fullName evidence="1">Uncharacterized protein</fullName>
    </submittedName>
</protein>
<evidence type="ECO:0000313" key="1">
    <source>
        <dbReference type="EMBL" id="MDP9795846.1"/>
    </source>
</evidence>
<accession>A0ABT9MXU2</accession>
<proteinExistence type="predicted"/>
<gene>
    <name evidence="1" type="ORF">J2S43_004358</name>
</gene>
<organism evidence="1 2">
    <name type="scientific">Catenuloplanes nepalensis</name>
    <dbReference type="NCBI Taxonomy" id="587533"/>
    <lineage>
        <taxon>Bacteria</taxon>
        <taxon>Bacillati</taxon>
        <taxon>Actinomycetota</taxon>
        <taxon>Actinomycetes</taxon>
        <taxon>Micromonosporales</taxon>
        <taxon>Micromonosporaceae</taxon>
        <taxon>Catenuloplanes</taxon>
    </lineage>
</organism>
<dbReference type="Proteomes" id="UP001240984">
    <property type="component" value="Unassembled WGS sequence"/>
</dbReference>
<keyword evidence="2" id="KW-1185">Reference proteome</keyword>
<dbReference type="EMBL" id="JAUSRA010000001">
    <property type="protein sequence ID" value="MDP9795846.1"/>
    <property type="molecule type" value="Genomic_DNA"/>
</dbReference>
<reference evidence="1 2" key="1">
    <citation type="submission" date="2023-07" db="EMBL/GenBank/DDBJ databases">
        <title>Sequencing the genomes of 1000 actinobacteria strains.</title>
        <authorList>
            <person name="Klenk H.-P."/>
        </authorList>
    </citation>
    <scope>NUCLEOTIDE SEQUENCE [LARGE SCALE GENOMIC DNA]</scope>
    <source>
        <strain evidence="1 2">DSM 44710</strain>
    </source>
</reference>